<dbReference type="RefSeq" id="WP_084373143.1">
    <property type="nucleotide sequence ID" value="NZ_FWYF01000002.1"/>
</dbReference>
<proteinExistence type="inferred from homology"/>
<keyword evidence="2" id="KW-1133">Transmembrane helix</keyword>
<dbReference type="PANTHER" id="PTHR37423:SF2">
    <property type="entry name" value="MEMBRANE-BOUND LYTIC MUREIN TRANSGLYCOSYLASE C"/>
    <property type="match status" value="1"/>
</dbReference>
<dbReference type="STRING" id="692418.SAMN04488029_2502"/>
<dbReference type="InterPro" id="IPR023346">
    <property type="entry name" value="Lysozyme-like_dom_sf"/>
</dbReference>
<dbReference type="Proteomes" id="UP000192472">
    <property type="component" value="Unassembled WGS sequence"/>
</dbReference>
<dbReference type="Pfam" id="PF01464">
    <property type="entry name" value="SLT"/>
    <property type="match status" value="1"/>
</dbReference>
<accession>A0A1W2GFV8</accession>
<dbReference type="CDD" id="cd16894">
    <property type="entry name" value="MltD-like"/>
    <property type="match status" value="1"/>
</dbReference>
<dbReference type="SUPFAM" id="SSF53955">
    <property type="entry name" value="Lysozyme-like"/>
    <property type="match status" value="1"/>
</dbReference>
<evidence type="ECO:0000256" key="1">
    <source>
        <dbReference type="ARBA" id="ARBA00007734"/>
    </source>
</evidence>
<dbReference type="Gene3D" id="1.10.530.10">
    <property type="match status" value="1"/>
</dbReference>
<dbReference type="PANTHER" id="PTHR37423">
    <property type="entry name" value="SOLUBLE LYTIC MUREIN TRANSGLYCOSYLASE-RELATED"/>
    <property type="match status" value="1"/>
</dbReference>
<keyword evidence="5" id="KW-1185">Reference proteome</keyword>
<feature type="transmembrane region" description="Helical" evidence="2">
    <location>
        <begin position="7"/>
        <end position="22"/>
    </location>
</feature>
<sequence>MLKKHQYFLVGLLVGGAVIYWAERIFSNNTPESNTAPTPVVEIKENNHSIKGYPVPEAMTFAGEKVPLDRMDVRERLDREVQVNAFWHSNSIILLKRAQRWLPLLDSILAANDIPTDFKYLAVAESGLDQVISPAKAVGFWQIMKSTAEDFGLIVNKQIDQRYDPIRSTEAAVEYLKKAYKKFGNWTVVAAAYNMGMSGAASVIENQRATSYYDMVMSEEPSRYVFRILALKNMLENPETFGFVVDEAYSPERMENIIVEVSVNNWNDFAAKNGTNYYQLKRLNPWIRAYDMRVKSGQKFEVKIPARK</sequence>
<reference evidence="4 5" key="1">
    <citation type="submission" date="2017-04" db="EMBL/GenBank/DDBJ databases">
        <authorList>
            <person name="Afonso C.L."/>
            <person name="Miller P.J."/>
            <person name="Scott M.A."/>
            <person name="Spackman E."/>
            <person name="Goraichik I."/>
            <person name="Dimitrov K.M."/>
            <person name="Suarez D.L."/>
            <person name="Swayne D.E."/>
        </authorList>
    </citation>
    <scope>NUCLEOTIDE SEQUENCE [LARGE SCALE GENOMIC DNA]</scope>
    <source>
        <strain evidence="4 5">DSM 26133</strain>
    </source>
</reference>
<feature type="domain" description="Transglycosylase SLT" evidence="3">
    <location>
        <begin position="118"/>
        <end position="213"/>
    </location>
</feature>
<organism evidence="4 5">
    <name type="scientific">Reichenbachiella faecimaris</name>
    <dbReference type="NCBI Taxonomy" id="692418"/>
    <lineage>
        <taxon>Bacteria</taxon>
        <taxon>Pseudomonadati</taxon>
        <taxon>Bacteroidota</taxon>
        <taxon>Cytophagia</taxon>
        <taxon>Cytophagales</taxon>
        <taxon>Reichenbachiellaceae</taxon>
        <taxon>Reichenbachiella</taxon>
    </lineage>
</organism>
<comment type="similarity">
    <text evidence="1">Belongs to the transglycosylase Slt family.</text>
</comment>
<evidence type="ECO:0000313" key="4">
    <source>
        <dbReference type="EMBL" id="SMD35404.1"/>
    </source>
</evidence>
<evidence type="ECO:0000259" key="3">
    <source>
        <dbReference type="Pfam" id="PF01464"/>
    </source>
</evidence>
<keyword evidence="2" id="KW-0472">Membrane</keyword>
<name>A0A1W2GFV8_REIFA</name>
<dbReference type="AlphaFoldDB" id="A0A1W2GFV8"/>
<dbReference type="OrthoDB" id="9815002at2"/>
<gene>
    <name evidence="4" type="ORF">SAMN04488029_2502</name>
</gene>
<evidence type="ECO:0000256" key="2">
    <source>
        <dbReference type="SAM" id="Phobius"/>
    </source>
</evidence>
<keyword evidence="2" id="KW-0812">Transmembrane</keyword>
<dbReference type="EMBL" id="FWYF01000002">
    <property type="protein sequence ID" value="SMD35404.1"/>
    <property type="molecule type" value="Genomic_DNA"/>
</dbReference>
<dbReference type="InterPro" id="IPR008258">
    <property type="entry name" value="Transglycosylase_SLT_dom_1"/>
</dbReference>
<evidence type="ECO:0000313" key="5">
    <source>
        <dbReference type="Proteomes" id="UP000192472"/>
    </source>
</evidence>
<protein>
    <submittedName>
        <fullName evidence="4">Transglycosylase SLT domain-containing protein</fullName>
    </submittedName>
</protein>